<name>A0AAU8MV02_9GAMM</name>
<organism evidence="1">
    <name type="scientific">Lysobacter firmicutimachus</name>
    <dbReference type="NCBI Taxonomy" id="1792846"/>
    <lineage>
        <taxon>Bacteria</taxon>
        <taxon>Pseudomonadati</taxon>
        <taxon>Pseudomonadota</taxon>
        <taxon>Gammaproteobacteria</taxon>
        <taxon>Lysobacterales</taxon>
        <taxon>Lysobacteraceae</taxon>
        <taxon>Lysobacter</taxon>
    </lineage>
</organism>
<proteinExistence type="predicted"/>
<gene>
    <name evidence="1" type="ORF">ABU614_09215</name>
</gene>
<protein>
    <submittedName>
        <fullName evidence="1">Uncharacterized protein</fullName>
    </submittedName>
</protein>
<reference evidence="1" key="1">
    <citation type="submission" date="2024-06" db="EMBL/GenBank/DDBJ databases">
        <authorList>
            <person name="Li S."/>
        </authorList>
    </citation>
    <scope>NUCLEOTIDE SEQUENCE</scope>
    <source>
        <strain evidence="1">SR10</strain>
    </source>
</reference>
<accession>A0AAU8MV02</accession>
<dbReference type="EMBL" id="CP159925">
    <property type="protein sequence ID" value="XCO76944.1"/>
    <property type="molecule type" value="Genomic_DNA"/>
</dbReference>
<sequence>MSDSIQIIQGRTASHEQAKLGLVNVFDGHDVRLDVWNPADKRWLGKLKLKRSDIFPVAGGFLRLQDVGGDGTRANVSLAEFSAAGIGAPAADALTLVEGGELDVGDDAVRIVEVDRDGATVEVWPKRYPRDLVEADKIASHRLVPGASLPLAASALQVRRLQPRAGEVLGFIEFALQH</sequence>
<dbReference type="AlphaFoldDB" id="A0AAU8MV02"/>
<evidence type="ECO:0000313" key="1">
    <source>
        <dbReference type="EMBL" id="XCO76944.1"/>
    </source>
</evidence>
<dbReference type="RefSeq" id="WP_141233550.1">
    <property type="nucleotide sequence ID" value="NZ_CP159925.1"/>
</dbReference>